<dbReference type="Gene3D" id="3.30.70.330">
    <property type="match status" value="1"/>
</dbReference>
<evidence type="ECO:0000256" key="3">
    <source>
        <dbReference type="SAM" id="MobiDB-lite"/>
    </source>
</evidence>
<dbReference type="PANTHER" id="PTHR48025:SF1">
    <property type="entry name" value="RRM DOMAIN-CONTAINING PROTEIN"/>
    <property type="match status" value="1"/>
</dbReference>
<dbReference type="InterPro" id="IPR000504">
    <property type="entry name" value="RRM_dom"/>
</dbReference>
<dbReference type="GO" id="GO:0003723">
    <property type="term" value="F:RNA binding"/>
    <property type="evidence" value="ECO:0007669"/>
    <property type="project" value="UniProtKB-UniRule"/>
</dbReference>
<sequence length="240" mass="26651">MVIARFIPLVSRASARGMLSRSVSQARVFQATVPTTASWLSAPVRQFGLTWGSVARYSTDGENNGNGRENTPTTRSIYVGNIPWRCEEKQITDLFESFGEVFRIHVPKDDMGRMRGIAFVDMVDQEAAEKAIGQLNGYNFLGRDLRVSFSLHERRYNPMQRRNAAFGEGTRPYRQNSSGMSRGSGENDVAGRQAQRGDGPATRYGLFDAIDSANDDNSSASRSESTDTFDETEPMPNSKQ</sequence>
<gene>
    <name evidence="5" type="ORF">IWQ62_004519</name>
</gene>
<dbReference type="PROSITE" id="PS50102">
    <property type="entry name" value="RRM"/>
    <property type="match status" value="1"/>
</dbReference>
<dbReference type="OrthoDB" id="439808at2759"/>
<protein>
    <recommendedName>
        <fullName evidence="4">RRM domain-containing protein</fullName>
    </recommendedName>
</protein>
<dbReference type="AlphaFoldDB" id="A0A9W8E5C2"/>
<organism evidence="5 6">
    <name type="scientific">Dispira parvispora</name>
    <dbReference type="NCBI Taxonomy" id="1520584"/>
    <lineage>
        <taxon>Eukaryota</taxon>
        <taxon>Fungi</taxon>
        <taxon>Fungi incertae sedis</taxon>
        <taxon>Zoopagomycota</taxon>
        <taxon>Kickxellomycotina</taxon>
        <taxon>Dimargaritomycetes</taxon>
        <taxon>Dimargaritales</taxon>
        <taxon>Dimargaritaceae</taxon>
        <taxon>Dispira</taxon>
    </lineage>
</organism>
<evidence type="ECO:0000313" key="6">
    <source>
        <dbReference type="Proteomes" id="UP001150925"/>
    </source>
</evidence>
<keyword evidence="1 2" id="KW-0694">RNA-binding</keyword>
<dbReference type="CDD" id="cd00590">
    <property type="entry name" value="RRM_SF"/>
    <property type="match status" value="1"/>
</dbReference>
<evidence type="ECO:0000256" key="2">
    <source>
        <dbReference type="PROSITE-ProRule" id="PRU00176"/>
    </source>
</evidence>
<feature type="region of interest" description="Disordered" evidence="3">
    <location>
        <begin position="160"/>
        <end position="240"/>
    </location>
</feature>
<dbReference type="InterPro" id="IPR012677">
    <property type="entry name" value="Nucleotide-bd_a/b_plait_sf"/>
</dbReference>
<proteinExistence type="predicted"/>
<reference evidence="5" key="1">
    <citation type="submission" date="2022-07" db="EMBL/GenBank/DDBJ databases">
        <title>Phylogenomic reconstructions and comparative analyses of Kickxellomycotina fungi.</title>
        <authorList>
            <person name="Reynolds N.K."/>
            <person name="Stajich J.E."/>
            <person name="Barry K."/>
            <person name="Grigoriev I.V."/>
            <person name="Crous P."/>
            <person name="Smith M.E."/>
        </authorList>
    </citation>
    <scope>NUCLEOTIDE SEQUENCE</scope>
    <source>
        <strain evidence="5">RSA 1196</strain>
    </source>
</reference>
<feature type="domain" description="RRM" evidence="4">
    <location>
        <begin position="75"/>
        <end position="152"/>
    </location>
</feature>
<dbReference type="PANTHER" id="PTHR48025">
    <property type="entry name" value="OS02G0815200 PROTEIN"/>
    <property type="match status" value="1"/>
</dbReference>
<feature type="compositionally biased region" description="Low complexity" evidence="3">
    <location>
        <begin position="208"/>
        <end position="223"/>
    </location>
</feature>
<dbReference type="EMBL" id="JANBPY010001528">
    <property type="protein sequence ID" value="KAJ1959677.1"/>
    <property type="molecule type" value="Genomic_DNA"/>
</dbReference>
<name>A0A9W8E5C2_9FUNG</name>
<dbReference type="SMART" id="SM00360">
    <property type="entry name" value="RRM"/>
    <property type="match status" value="1"/>
</dbReference>
<evidence type="ECO:0000256" key="1">
    <source>
        <dbReference type="ARBA" id="ARBA00022884"/>
    </source>
</evidence>
<dbReference type="InterPro" id="IPR050502">
    <property type="entry name" value="Euk_RNA-bind_prot"/>
</dbReference>
<dbReference type="Proteomes" id="UP001150925">
    <property type="component" value="Unassembled WGS sequence"/>
</dbReference>
<evidence type="ECO:0000313" key="5">
    <source>
        <dbReference type="EMBL" id="KAJ1959677.1"/>
    </source>
</evidence>
<dbReference type="Pfam" id="PF00076">
    <property type="entry name" value="RRM_1"/>
    <property type="match status" value="1"/>
</dbReference>
<dbReference type="SUPFAM" id="SSF54928">
    <property type="entry name" value="RNA-binding domain, RBD"/>
    <property type="match status" value="1"/>
</dbReference>
<evidence type="ECO:0000259" key="4">
    <source>
        <dbReference type="PROSITE" id="PS50102"/>
    </source>
</evidence>
<comment type="caution">
    <text evidence="5">The sequence shown here is derived from an EMBL/GenBank/DDBJ whole genome shotgun (WGS) entry which is preliminary data.</text>
</comment>
<accession>A0A9W8E5C2</accession>
<keyword evidence="6" id="KW-1185">Reference proteome</keyword>
<dbReference type="InterPro" id="IPR035979">
    <property type="entry name" value="RBD_domain_sf"/>
</dbReference>